<proteinExistence type="predicted"/>
<dbReference type="AlphaFoldDB" id="A0A9Q9UDH1"/>
<organism evidence="2 3">
    <name type="scientific">Fusarium fujikuroi</name>
    <name type="common">Bakanae and foot rot disease fungus</name>
    <name type="synonym">Gibberella fujikuroi</name>
    <dbReference type="NCBI Taxonomy" id="5127"/>
    <lineage>
        <taxon>Eukaryota</taxon>
        <taxon>Fungi</taxon>
        <taxon>Dikarya</taxon>
        <taxon>Ascomycota</taxon>
        <taxon>Pezizomycotina</taxon>
        <taxon>Sordariomycetes</taxon>
        <taxon>Hypocreomycetidae</taxon>
        <taxon>Hypocreales</taxon>
        <taxon>Nectriaceae</taxon>
        <taxon>Fusarium</taxon>
        <taxon>Fusarium fujikuroi species complex</taxon>
    </lineage>
</organism>
<protein>
    <submittedName>
        <fullName evidence="2">Uncharacterized protein</fullName>
    </submittedName>
</protein>
<evidence type="ECO:0000313" key="3">
    <source>
        <dbReference type="Proteomes" id="UP000760494"/>
    </source>
</evidence>
<evidence type="ECO:0000313" key="2">
    <source>
        <dbReference type="EMBL" id="VTT71554.1"/>
    </source>
</evidence>
<comment type="caution">
    <text evidence="2">The sequence shown here is derived from an EMBL/GenBank/DDBJ whole genome shotgun (WGS) entry which is preliminary data.</text>
</comment>
<feature type="compositionally biased region" description="Polar residues" evidence="1">
    <location>
        <begin position="8"/>
        <end position="23"/>
    </location>
</feature>
<name>A0A9Q9UDH1_FUSFU</name>
<evidence type="ECO:0000256" key="1">
    <source>
        <dbReference type="SAM" id="MobiDB-lite"/>
    </source>
</evidence>
<dbReference type="EMBL" id="CABFJX010000334">
    <property type="protein sequence ID" value="VTT71554.1"/>
    <property type="molecule type" value="Genomic_DNA"/>
</dbReference>
<dbReference type="Proteomes" id="UP000760494">
    <property type="component" value="Unassembled WGS sequence"/>
</dbReference>
<accession>A0A9Q9UDH1</accession>
<feature type="region of interest" description="Disordered" evidence="1">
    <location>
        <begin position="1"/>
        <end position="42"/>
    </location>
</feature>
<sequence length="67" mass="7257">MAIDEIASPTSSVLSQHQGSHLKSTGREHGSESCSIDAKSGPGYQKELRYCGSHLFIMVTRLPLLGR</sequence>
<gene>
    <name evidence="2" type="ORF">C2S_1319</name>
</gene>
<reference evidence="2" key="1">
    <citation type="submission" date="2019-05" db="EMBL/GenBank/DDBJ databases">
        <authorList>
            <person name="Piombo E."/>
        </authorList>
    </citation>
    <scope>NUCLEOTIDE SEQUENCE</scope>
    <source>
        <strain evidence="2">C2S</strain>
    </source>
</reference>